<sequence length="210" mass="22236">MSGSRDYIREGAEIYRRSFAIIRAEADLSRFSGTAERVVVRMIHACGMTDLPRDVDLSPEFAEVAEAALKCGAPILCDAKMVANGITRARLPASNEVICTLDDPRVPALATELGNTRSATAMELWRERLEGALVVFGNAPTALFHLLEMLDAGAPRPAAVIGIPVGFIGAAESKEALARDGRVPYLVVHGRRGGSAIAAAAVNALANPVE</sequence>
<comment type="similarity">
    <text evidence="2">Belongs to the CobH/CbiC family.</text>
</comment>
<accession>A0A5N7MJ11</accession>
<organism evidence="6 7">
    <name type="scientific">Microvirga tunisiensis</name>
    <dbReference type="NCBI Taxonomy" id="2108360"/>
    <lineage>
        <taxon>Bacteria</taxon>
        <taxon>Pseudomonadati</taxon>
        <taxon>Pseudomonadota</taxon>
        <taxon>Alphaproteobacteria</taxon>
        <taxon>Hyphomicrobiales</taxon>
        <taxon>Methylobacteriaceae</taxon>
        <taxon>Microvirga</taxon>
    </lineage>
</organism>
<dbReference type="Gene3D" id="3.40.50.10230">
    <property type="entry name" value="Cobalamin biosynthesis CobH/CbiC, precorrin-8X methylmutase"/>
    <property type="match status" value="1"/>
</dbReference>
<dbReference type="PANTHER" id="PTHR43588:SF1">
    <property type="entry name" value="COBALT-PRECORRIN-8 METHYLMUTASE"/>
    <property type="match status" value="1"/>
</dbReference>
<dbReference type="GO" id="GO:0016993">
    <property type="term" value="F:precorrin-8X methylmutase activity"/>
    <property type="evidence" value="ECO:0007669"/>
    <property type="project" value="UniProtKB-EC"/>
</dbReference>
<dbReference type="GO" id="GO:0009236">
    <property type="term" value="P:cobalamin biosynthetic process"/>
    <property type="evidence" value="ECO:0007669"/>
    <property type="project" value="UniProtKB-UniPathway"/>
</dbReference>
<proteinExistence type="inferred from homology"/>
<keyword evidence="7" id="KW-1185">Reference proteome</keyword>
<evidence type="ECO:0000313" key="6">
    <source>
        <dbReference type="EMBL" id="MPR26154.1"/>
    </source>
</evidence>
<dbReference type="RefSeq" id="WP_152712204.1">
    <property type="nucleotide sequence ID" value="NZ_VOSJ01000036.1"/>
</dbReference>
<keyword evidence="3" id="KW-0169">Cobalamin biosynthesis</keyword>
<dbReference type="NCBIfam" id="NF006136">
    <property type="entry name" value="PRK08285.1"/>
    <property type="match status" value="1"/>
</dbReference>
<evidence type="ECO:0000256" key="4">
    <source>
        <dbReference type="ARBA" id="ARBA00023235"/>
    </source>
</evidence>
<reference evidence="6 7" key="1">
    <citation type="journal article" date="2019" name="Syst. Appl. Microbiol.">
        <title>Microvirga tunisiensis sp. nov., a root nodule symbiotic bacterium isolated from Lupinus micranthus and L. luteus grown in Northern Tunisia.</title>
        <authorList>
            <person name="Msaddak A."/>
            <person name="Rejili M."/>
            <person name="Duran D."/>
            <person name="Mars M."/>
            <person name="Palacios J.M."/>
            <person name="Ruiz-Argueso T."/>
            <person name="Rey L."/>
            <person name="Imperial J."/>
        </authorList>
    </citation>
    <scope>NUCLEOTIDE SEQUENCE [LARGE SCALE GENOMIC DNA]</scope>
    <source>
        <strain evidence="6 7">Lmie10</strain>
    </source>
</reference>
<dbReference type="EMBL" id="VOSK01000041">
    <property type="protein sequence ID" value="MPR26154.1"/>
    <property type="molecule type" value="Genomic_DNA"/>
</dbReference>
<name>A0A5N7MJ11_9HYPH</name>
<dbReference type="EC" id="5.4.99.61" evidence="6"/>
<gene>
    <name evidence="6" type="ORF">FS320_13175</name>
</gene>
<evidence type="ECO:0000256" key="1">
    <source>
        <dbReference type="ARBA" id="ARBA00004953"/>
    </source>
</evidence>
<evidence type="ECO:0000313" key="7">
    <source>
        <dbReference type="Proteomes" id="UP000403266"/>
    </source>
</evidence>
<protein>
    <submittedName>
        <fullName evidence="6">Precorrin-8X methylmutase</fullName>
        <ecNumber evidence="6">5.4.99.61</ecNumber>
    </submittedName>
</protein>
<evidence type="ECO:0000259" key="5">
    <source>
        <dbReference type="Pfam" id="PF02570"/>
    </source>
</evidence>
<comment type="caution">
    <text evidence="6">The sequence shown here is derived from an EMBL/GenBank/DDBJ whole genome shotgun (WGS) entry which is preliminary data.</text>
</comment>
<evidence type="ECO:0000256" key="3">
    <source>
        <dbReference type="ARBA" id="ARBA00022573"/>
    </source>
</evidence>
<dbReference type="OrthoDB" id="9780708at2"/>
<comment type="pathway">
    <text evidence="1">Cofactor biosynthesis; adenosylcobalamin biosynthesis.</text>
</comment>
<dbReference type="SUPFAM" id="SSF63965">
    <property type="entry name" value="Precorrin-8X methylmutase CbiC/CobH"/>
    <property type="match status" value="1"/>
</dbReference>
<keyword evidence="4 6" id="KW-0413">Isomerase</keyword>
<dbReference type="PANTHER" id="PTHR43588">
    <property type="entry name" value="COBALT-PRECORRIN-8 METHYLMUTASE"/>
    <property type="match status" value="1"/>
</dbReference>
<feature type="domain" description="Cobalamin biosynthesis precorrin-8X methylmutase CobH/CbiC" evidence="5">
    <location>
        <begin position="13"/>
        <end position="206"/>
    </location>
</feature>
<dbReference type="UniPathway" id="UPA00148"/>
<dbReference type="AlphaFoldDB" id="A0A5N7MJ11"/>
<dbReference type="Proteomes" id="UP000403266">
    <property type="component" value="Unassembled WGS sequence"/>
</dbReference>
<dbReference type="Pfam" id="PF02570">
    <property type="entry name" value="CbiC"/>
    <property type="match status" value="1"/>
</dbReference>
<dbReference type="InterPro" id="IPR003722">
    <property type="entry name" value="Cbl_synth_CobH/CbiC"/>
</dbReference>
<evidence type="ECO:0000256" key="2">
    <source>
        <dbReference type="ARBA" id="ARBA00009774"/>
    </source>
</evidence>
<dbReference type="InterPro" id="IPR036588">
    <property type="entry name" value="CobH/CbiC_sf"/>
</dbReference>